<sequence length="106" mass="11552">MADNENQELKAGHPPATKVGGMRVVQHKPPKEDTPPKMTAEEKEEFGEDPKKPSGGGASSVVVSGVEIKDSDAFPKEAVKSFHEKPLPTHQKVDSHQPTIIHQPRK</sequence>
<evidence type="ECO:0000313" key="3">
    <source>
        <dbReference type="Proteomes" id="UP000318571"/>
    </source>
</evidence>
<dbReference type="PANTHER" id="PTHR13177">
    <property type="entry name" value="DEATH-ASSOCIATED PROTEIN 1"/>
    <property type="match status" value="1"/>
</dbReference>
<dbReference type="GO" id="GO:0070513">
    <property type="term" value="F:death domain binding"/>
    <property type="evidence" value="ECO:0007669"/>
    <property type="project" value="TreeGrafter"/>
</dbReference>
<dbReference type="Pfam" id="PF15228">
    <property type="entry name" value="DAP"/>
    <property type="match status" value="1"/>
</dbReference>
<dbReference type="Proteomes" id="UP000318571">
    <property type="component" value="Chromosome 10"/>
</dbReference>
<feature type="region of interest" description="Disordered" evidence="1">
    <location>
        <begin position="1"/>
        <end position="106"/>
    </location>
</feature>
<reference evidence="2 3" key="1">
    <citation type="journal article" date="2018" name="Nat. Ecol. Evol.">
        <title>Genomic signatures of mitonuclear coevolution across populations of Tigriopus californicus.</title>
        <authorList>
            <person name="Barreto F.S."/>
            <person name="Watson E.T."/>
            <person name="Lima T.G."/>
            <person name="Willett C.S."/>
            <person name="Edmands S."/>
            <person name="Li W."/>
            <person name="Burton R.S."/>
        </authorList>
    </citation>
    <scope>NUCLEOTIDE SEQUENCE [LARGE SCALE GENOMIC DNA]</scope>
    <source>
        <strain evidence="2 3">San Diego</strain>
    </source>
</reference>
<dbReference type="GO" id="GO:0097190">
    <property type="term" value="P:apoptotic signaling pathway"/>
    <property type="evidence" value="ECO:0007669"/>
    <property type="project" value="TreeGrafter"/>
</dbReference>
<dbReference type="OMA" id="APSHGNK"/>
<name>A0A553NFE9_TIGCA</name>
<dbReference type="STRING" id="6832.A0A553NFE9"/>
<organism evidence="2 3">
    <name type="scientific">Tigriopus californicus</name>
    <name type="common">Marine copepod</name>
    <dbReference type="NCBI Taxonomy" id="6832"/>
    <lineage>
        <taxon>Eukaryota</taxon>
        <taxon>Metazoa</taxon>
        <taxon>Ecdysozoa</taxon>
        <taxon>Arthropoda</taxon>
        <taxon>Crustacea</taxon>
        <taxon>Multicrustacea</taxon>
        <taxon>Hexanauplia</taxon>
        <taxon>Copepoda</taxon>
        <taxon>Harpacticoida</taxon>
        <taxon>Harpacticidae</taxon>
        <taxon>Tigriopus</taxon>
    </lineage>
</organism>
<evidence type="ECO:0000313" key="2">
    <source>
        <dbReference type="EMBL" id="TRY64177.1"/>
    </source>
</evidence>
<evidence type="ECO:0000256" key="1">
    <source>
        <dbReference type="SAM" id="MobiDB-lite"/>
    </source>
</evidence>
<dbReference type="InterPro" id="IPR024130">
    <property type="entry name" value="DAP1/DAPL1"/>
</dbReference>
<gene>
    <name evidence="2" type="ORF">TCAL_10322</name>
</gene>
<dbReference type="PANTHER" id="PTHR13177:SF4">
    <property type="entry name" value="GEO09647P1"/>
    <property type="match status" value="1"/>
</dbReference>
<proteinExistence type="predicted"/>
<dbReference type="GO" id="GO:0034198">
    <property type="term" value="P:cellular response to amino acid starvation"/>
    <property type="evidence" value="ECO:0007669"/>
    <property type="project" value="TreeGrafter"/>
</dbReference>
<comment type="caution">
    <text evidence="2">The sequence shown here is derived from an EMBL/GenBank/DDBJ whole genome shotgun (WGS) entry which is preliminary data.</text>
</comment>
<dbReference type="AlphaFoldDB" id="A0A553NFE9"/>
<accession>A0A553NFE9</accession>
<dbReference type="GO" id="GO:0010507">
    <property type="term" value="P:negative regulation of autophagy"/>
    <property type="evidence" value="ECO:0007669"/>
    <property type="project" value="TreeGrafter"/>
</dbReference>
<dbReference type="EMBL" id="VCGU01000458">
    <property type="protein sequence ID" value="TRY64177.1"/>
    <property type="molecule type" value="Genomic_DNA"/>
</dbReference>
<evidence type="ECO:0008006" key="4">
    <source>
        <dbReference type="Google" id="ProtNLM"/>
    </source>
</evidence>
<keyword evidence="3" id="KW-1185">Reference proteome</keyword>
<protein>
    <recommendedName>
        <fullName evidence="4">Death-associated protein 1</fullName>
    </recommendedName>
</protein>
<feature type="compositionally biased region" description="Basic and acidic residues" evidence="1">
    <location>
        <begin position="67"/>
        <end position="95"/>
    </location>
</feature>
<feature type="compositionally biased region" description="Basic and acidic residues" evidence="1">
    <location>
        <begin position="29"/>
        <end position="41"/>
    </location>
</feature>